<dbReference type="PANTHER" id="PTHR22420">
    <property type="entry name" value="PROTEIN FAM81A"/>
    <property type="match status" value="1"/>
</dbReference>
<accession>A0A0L8H507</accession>
<feature type="region of interest" description="Disordered" evidence="4">
    <location>
        <begin position="1"/>
        <end position="40"/>
    </location>
</feature>
<comment type="similarity">
    <text evidence="2">Belongs to the FAM81 family.</text>
</comment>
<sequence length="120" mass="13770">MEMNVKGSSRHQRQRKTKLKMMEEEMRGSRKMNAPLLPPIGQAHDSPYQGIFQLDTIEGRLQQQERLSEVLINQALKIKEEILQELRDGSGAKVQPAKLMLKEHIAMITNVVNSLNHDIQ</sequence>
<dbReference type="OrthoDB" id="10014002at2759"/>
<keyword evidence="1 3" id="KW-0175">Coiled coil</keyword>
<evidence type="ECO:0000256" key="3">
    <source>
        <dbReference type="SAM" id="Coils"/>
    </source>
</evidence>
<dbReference type="EMBL" id="KQ419180">
    <property type="protein sequence ID" value="KOF84381.1"/>
    <property type="molecule type" value="Genomic_DNA"/>
</dbReference>
<evidence type="ECO:0000256" key="1">
    <source>
        <dbReference type="ARBA" id="ARBA00023054"/>
    </source>
</evidence>
<evidence type="ECO:0000256" key="4">
    <source>
        <dbReference type="SAM" id="MobiDB-lite"/>
    </source>
</evidence>
<dbReference type="InterPro" id="IPR029619">
    <property type="entry name" value="FAM81"/>
</dbReference>
<organism evidence="5">
    <name type="scientific">Octopus bimaculoides</name>
    <name type="common">California two-spotted octopus</name>
    <dbReference type="NCBI Taxonomy" id="37653"/>
    <lineage>
        <taxon>Eukaryota</taxon>
        <taxon>Metazoa</taxon>
        <taxon>Spiralia</taxon>
        <taxon>Lophotrochozoa</taxon>
        <taxon>Mollusca</taxon>
        <taxon>Cephalopoda</taxon>
        <taxon>Coleoidea</taxon>
        <taxon>Octopodiformes</taxon>
        <taxon>Octopoda</taxon>
        <taxon>Incirrata</taxon>
        <taxon>Octopodidae</taxon>
        <taxon>Octopus</taxon>
    </lineage>
</organism>
<feature type="compositionally biased region" description="Basic residues" evidence="4">
    <location>
        <begin position="8"/>
        <end position="19"/>
    </location>
</feature>
<reference evidence="5" key="1">
    <citation type="submission" date="2015-07" db="EMBL/GenBank/DDBJ databases">
        <title>MeaNS - Measles Nucleotide Surveillance Program.</title>
        <authorList>
            <person name="Tran T."/>
            <person name="Druce J."/>
        </authorList>
    </citation>
    <scope>NUCLEOTIDE SEQUENCE</scope>
    <source>
        <strain evidence="5">UCB-OBI-ISO-001</strain>
        <tissue evidence="5">Gonad</tissue>
    </source>
</reference>
<proteinExistence type="inferred from homology"/>
<dbReference type="PANTHER" id="PTHR22420:SF4">
    <property type="entry name" value="PROTEIN FAM81A"/>
    <property type="match status" value="1"/>
</dbReference>
<gene>
    <name evidence="5" type="ORF">OCBIM_22022183mg</name>
</gene>
<feature type="coiled-coil region" evidence="3">
    <location>
        <begin position="54"/>
        <end position="81"/>
    </location>
</feature>
<feature type="non-terminal residue" evidence="5">
    <location>
        <position position="120"/>
    </location>
</feature>
<protein>
    <submittedName>
        <fullName evidence="5">Uncharacterized protein</fullName>
    </submittedName>
</protein>
<evidence type="ECO:0000313" key="5">
    <source>
        <dbReference type="EMBL" id="KOF84381.1"/>
    </source>
</evidence>
<name>A0A0L8H507_OCTBM</name>
<evidence type="ECO:0000256" key="2">
    <source>
        <dbReference type="ARBA" id="ARBA00046344"/>
    </source>
</evidence>
<dbReference type="AlphaFoldDB" id="A0A0L8H507"/>